<feature type="region of interest" description="Disordered" evidence="1">
    <location>
        <begin position="78"/>
        <end position="98"/>
    </location>
</feature>
<proteinExistence type="predicted"/>
<accession>A0ABQ9TBI6</accession>
<feature type="region of interest" description="Disordered" evidence="1">
    <location>
        <begin position="17"/>
        <end position="41"/>
    </location>
</feature>
<gene>
    <name evidence="2" type="ORF">P7K49_039554</name>
</gene>
<evidence type="ECO:0000256" key="1">
    <source>
        <dbReference type="SAM" id="MobiDB-lite"/>
    </source>
</evidence>
<reference evidence="2 3" key="1">
    <citation type="submission" date="2023-05" db="EMBL/GenBank/DDBJ databases">
        <title>B98-5 Cell Line De Novo Hybrid Assembly: An Optical Mapping Approach.</title>
        <authorList>
            <person name="Kananen K."/>
            <person name="Auerbach J.A."/>
            <person name="Kautto E."/>
            <person name="Blachly J.S."/>
        </authorList>
    </citation>
    <scope>NUCLEOTIDE SEQUENCE [LARGE SCALE GENOMIC DNA]</scope>
    <source>
        <strain evidence="2">B95-8</strain>
        <tissue evidence="2">Cell line</tissue>
    </source>
</reference>
<name>A0ABQ9TBI6_SAGOE</name>
<dbReference type="Proteomes" id="UP001266305">
    <property type="component" value="Unassembled WGS sequence"/>
</dbReference>
<feature type="region of interest" description="Disordered" evidence="1">
    <location>
        <begin position="185"/>
        <end position="214"/>
    </location>
</feature>
<protein>
    <submittedName>
        <fullName evidence="2">Uncharacterized protein</fullName>
    </submittedName>
</protein>
<sequence>MNYPEKSNGACNWPALLWERDGGQPQGREKRQTHMERTQQGEVVATTLGGRSRDRTHRQMKAHPHWCFSATPSWVRGDPHPGQPQGVGTLSQRTGGKAQGPQLVAQSRAGWASQVTGRPEAPLTHLDTQLLQQRVAREQSVSNNLVAQNANSEGQGVESLATSLTQKCMTHTSVPKKAAITARHGSSRAVWSTPRHRSSSRARDALWDTSATQRPACASRERLFQPSPHTRGAHKRLKALRDHSDYKCGFGRKVSQQRDSGWEQHPERMVQDGHRLPMGTWKRNSVGVSGGHGLHRPMTAPGKGIPGYPRHARRVAVGHGSSLWSYRMLVNQPRHPSHRSQA</sequence>
<dbReference type="EMBL" id="JASSZA010000200">
    <property type="protein sequence ID" value="KAK2081577.1"/>
    <property type="molecule type" value="Genomic_DNA"/>
</dbReference>
<keyword evidence="3" id="KW-1185">Reference proteome</keyword>
<evidence type="ECO:0000313" key="2">
    <source>
        <dbReference type="EMBL" id="KAK2081577.1"/>
    </source>
</evidence>
<evidence type="ECO:0000313" key="3">
    <source>
        <dbReference type="Proteomes" id="UP001266305"/>
    </source>
</evidence>
<organism evidence="2 3">
    <name type="scientific">Saguinus oedipus</name>
    <name type="common">Cotton-top tamarin</name>
    <name type="synonym">Oedipomidas oedipus</name>
    <dbReference type="NCBI Taxonomy" id="9490"/>
    <lineage>
        <taxon>Eukaryota</taxon>
        <taxon>Metazoa</taxon>
        <taxon>Chordata</taxon>
        <taxon>Craniata</taxon>
        <taxon>Vertebrata</taxon>
        <taxon>Euteleostomi</taxon>
        <taxon>Mammalia</taxon>
        <taxon>Eutheria</taxon>
        <taxon>Euarchontoglires</taxon>
        <taxon>Primates</taxon>
        <taxon>Haplorrhini</taxon>
        <taxon>Platyrrhini</taxon>
        <taxon>Cebidae</taxon>
        <taxon>Callitrichinae</taxon>
        <taxon>Saguinus</taxon>
    </lineage>
</organism>
<feature type="compositionally biased region" description="Basic and acidic residues" evidence="1">
    <location>
        <begin position="18"/>
        <end position="39"/>
    </location>
</feature>
<comment type="caution">
    <text evidence="2">The sequence shown here is derived from an EMBL/GenBank/DDBJ whole genome shotgun (WGS) entry which is preliminary data.</text>
</comment>